<evidence type="ECO:0000313" key="6">
    <source>
        <dbReference type="EMBL" id="SFP83150.1"/>
    </source>
</evidence>
<keyword evidence="7" id="KW-1185">Reference proteome</keyword>
<keyword evidence="3" id="KW-0694">RNA-binding</keyword>
<keyword evidence="4" id="KW-0051">Antiviral defense</keyword>
<accession>A0A1I5TJC1</accession>
<dbReference type="EMBL" id="FOXQ01000002">
    <property type="protein sequence ID" value="SFP83150.1"/>
    <property type="molecule type" value="Genomic_DNA"/>
</dbReference>
<dbReference type="Pfam" id="PF17953">
    <property type="entry name" value="Csm4_C"/>
    <property type="match status" value="1"/>
</dbReference>
<dbReference type="InterPro" id="IPR040932">
    <property type="entry name" value="Csm4_C"/>
</dbReference>
<dbReference type="NCBIfam" id="TIGR01903">
    <property type="entry name" value="cas5_csm4"/>
    <property type="match status" value="1"/>
</dbReference>
<dbReference type="GO" id="GO:0051607">
    <property type="term" value="P:defense response to virus"/>
    <property type="evidence" value="ECO:0007669"/>
    <property type="project" value="UniProtKB-KW"/>
</dbReference>
<dbReference type="RefSeq" id="WP_090655740.1">
    <property type="nucleotide sequence ID" value="NZ_FOXQ01000002.1"/>
</dbReference>
<dbReference type="STRING" id="1465490.SAMN05444277_102163"/>
<dbReference type="AlphaFoldDB" id="A0A1I5TJC1"/>
<protein>
    <recommendedName>
        <fullName evidence="2">CRISPR system Cms protein Csm4</fullName>
    </recommendedName>
</protein>
<reference evidence="6 7" key="1">
    <citation type="submission" date="2016-10" db="EMBL/GenBank/DDBJ databases">
        <authorList>
            <person name="de Groot N.N."/>
        </authorList>
    </citation>
    <scope>NUCLEOTIDE SEQUENCE [LARGE SCALE GENOMIC DNA]</scope>
    <source>
        <strain evidence="6 7">DSM 28286</strain>
    </source>
</reference>
<feature type="domain" description="Csm4 C-terminal" evidence="5">
    <location>
        <begin position="267"/>
        <end position="351"/>
    </location>
</feature>
<evidence type="ECO:0000259" key="5">
    <source>
        <dbReference type="Pfam" id="PF17953"/>
    </source>
</evidence>
<dbReference type="InterPro" id="IPR005510">
    <property type="entry name" value="Csm4"/>
</dbReference>
<evidence type="ECO:0000256" key="4">
    <source>
        <dbReference type="ARBA" id="ARBA00023118"/>
    </source>
</evidence>
<sequence>MKSVTLYCKRGSCFHFGRYAPDSDTALSESDEIMHSDTLFAALVNTWQDIFSDANELVKAFEDGKVKISSLFPCIQQNGNFVWFLPKPISFNLFDSNNYKNYRSIEYISKKVWESIQNPPDLSGSQQYIQIGRKEVNGRGTVGRRVFILDKDEINIPGETTGNLVQSLAVVNKETLPKVRVRDTEEERGIFQLTVTEICDNSDVAEDILVHYYFLLDCNEDNALYQNLKLVLDMLPYTGIGAERSTIGKIEKVEVNEWNIYMNDADQHMNCTVSLFSPMHSDLNKLVYFKSIMRGGRRLGKNEGQGQYLKTVRMISEGAIIQKSAEGQLADVSPGADKSYLRLGKAICLPVRSKWIPDYED</sequence>
<gene>
    <name evidence="6" type="ORF">SAMN05444277_102163</name>
</gene>
<proteinExistence type="inferred from homology"/>
<dbReference type="Proteomes" id="UP000199031">
    <property type="component" value="Unassembled WGS sequence"/>
</dbReference>
<dbReference type="GO" id="GO:0003723">
    <property type="term" value="F:RNA binding"/>
    <property type="evidence" value="ECO:0007669"/>
    <property type="project" value="UniProtKB-KW"/>
</dbReference>
<dbReference type="OrthoDB" id="597017at2"/>
<evidence type="ECO:0000256" key="2">
    <source>
        <dbReference type="ARBA" id="ARBA00016109"/>
    </source>
</evidence>
<name>A0A1I5TJC1_9BACT</name>
<evidence type="ECO:0000256" key="3">
    <source>
        <dbReference type="ARBA" id="ARBA00022884"/>
    </source>
</evidence>
<organism evidence="6 7">
    <name type="scientific">Parafilimonas terrae</name>
    <dbReference type="NCBI Taxonomy" id="1465490"/>
    <lineage>
        <taxon>Bacteria</taxon>
        <taxon>Pseudomonadati</taxon>
        <taxon>Bacteroidota</taxon>
        <taxon>Chitinophagia</taxon>
        <taxon>Chitinophagales</taxon>
        <taxon>Chitinophagaceae</taxon>
        <taxon>Parafilimonas</taxon>
    </lineage>
</organism>
<evidence type="ECO:0000256" key="1">
    <source>
        <dbReference type="ARBA" id="ARBA00005772"/>
    </source>
</evidence>
<comment type="similarity">
    <text evidence="1">Belongs to the CRISPR-associated Csm4 family.</text>
</comment>
<evidence type="ECO:0000313" key="7">
    <source>
        <dbReference type="Proteomes" id="UP000199031"/>
    </source>
</evidence>